<feature type="compositionally biased region" description="Basic and acidic residues" evidence="2">
    <location>
        <begin position="384"/>
        <end position="395"/>
    </location>
</feature>
<dbReference type="NCBIfam" id="NF033546">
    <property type="entry name" value="transpos_IS21"/>
    <property type="match status" value="1"/>
</dbReference>
<dbReference type="InterPro" id="IPR012337">
    <property type="entry name" value="RNaseH-like_sf"/>
</dbReference>
<feature type="region of interest" description="Disordered" evidence="2">
    <location>
        <begin position="384"/>
        <end position="411"/>
    </location>
</feature>
<evidence type="ECO:0000256" key="1">
    <source>
        <dbReference type="ARBA" id="ARBA00009277"/>
    </source>
</evidence>
<protein>
    <submittedName>
        <fullName evidence="4">Integrase catalytic subunit</fullName>
    </submittedName>
</protein>
<comment type="caution">
    <text evidence="4">The sequence shown here is derived from an EMBL/GenBank/DDBJ whole genome shotgun (WGS) entry which is preliminary data.</text>
</comment>
<dbReference type="EMBL" id="AUZX01003702">
    <property type="protein sequence ID" value="EQD73191.1"/>
    <property type="molecule type" value="Genomic_DNA"/>
</dbReference>
<reference evidence="4" key="2">
    <citation type="journal article" date="2014" name="ISME J.">
        <title>Microbial stratification in low pH oxic and suboxic macroscopic growths along an acid mine drainage.</title>
        <authorList>
            <person name="Mendez-Garcia C."/>
            <person name="Mesa V."/>
            <person name="Sprenger R.R."/>
            <person name="Richter M."/>
            <person name="Diez M.S."/>
            <person name="Solano J."/>
            <person name="Bargiela R."/>
            <person name="Golyshina O.V."/>
            <person name="Manteca A."/>
            <person name="Ramos J.L."/>
            <person name="Gallego J.R."/>
            <person name="Llorente I."/>
            <person name="Martins Dos Santos V.A."/>
            <person name="Jensen O.N."/>
            <person name="Pelaez A.I."/>
            <person name="Sanchez J."/>
            <person name="Ferrer M."/>
        </authorList>
    </citation>
    <scope>NUCLEOTIDE SEQUENCE</scope>
</reference>
<reference evidence="4" key="1">
    <citation type="submission" date="2013-08" db="EMBL/GenBank/DDBJ databases">
        <authorList>
            <person name="Mendez C."/>
            <person name="Richter M."/>
            <person name="Ferrer M."/>
            <person name="Sanchez J."/>
        </authorList>
    </citation>
    <scope>NUCLEOTIDE SEQUENCE</scope>
</reference>
<feature type="non-terminal residue" evidence="4">
    <location>
        <position position="523"/>
    </location>
</feature>
<evidence type="ECO:0000313" key="4">
    <source>
        <dbReference type="EMBL" id="EQD73191.1"/>
    </source>
</evidence>
<dbReference type="PROSITE" id="PS50994">
    <property type="entry name" value="INTEGRASE"/>
    <property type="match status" value="1"/>
</dbReference>
<feature type="region of interest" description="Disordered" evidence="2">
    <location>
        <begin position="308"/>
        <end position="327"/>
    </location>
</feature>
<dbReference type="Pfam" id="PF22483">
    <property type="entry name" value="Mu-transpos_C_2"/>
    <property type="match status" value="1"/>
</dbReference>
<proteinExistence type="inferred from homology"/>
<dbReference type="PANTHER" id="PTHR35004:SF8">
    <property type="entry name" value="TRANSPOSASE RV3428C-RELATED"/>
    <property type="match status" value="1"/>
</dbReference>
<dbReference type="InterPro" id="IPR036397">
    <property type="entry name" value="RNaseH_sf"/>
</dbReference>
<evidence type="ECO:0000256" key="2">
    <source>
        <dbReference type="SAM" id="MobiDB-lite"/>
    </source>
</evidence>
<dbReference type="InterPro" id="IPR001584">
    <property type="entry name" value="Integrase_cat-core"/>
</dbReference>
<gene>
    <name evidence="4" type="ORF">B1A_05078</name>
</gene>
<dbReference type="SUPFAM" id="SSF53098">
    <property type="entry name" value="Ribonuclease H-like"/>
    <property type="match status" value="1"/>
</dbReference>
<dbReference type="InterPro" id="IPR054353">
    <property type="entry name" value="IstA-like_C"/>
</dbReference>
<sequence length="523" mass="59790">MVREGIPMLKVLEVLKERYGAKVVSIRKIASSLGISRPTVRKYLDLASSVGICHWPLRDEEGEKARLREALYPEREGASRTGFVIPEWAEVEKELTKTRKSGVTLWLLWEEYREREPQGLGYSQFCRLFKDYRKRKDIPLHHPHAPGQELYVDYSGPKIRIEPPGTKPSWVSLFVAVMGRSDYTFAYATRNMRSASWILAHRKAFEYLGGVPTAVVPDRTTTAIVSRHKIDPRLHPGFRAMGEHYGFEIYPARGQRPRDKGAVENGVLDAQRRLMAPLRHRKFASIEELNEALRERLEIVNRTPFQKREGSRRSVFEEEDRPALGPLPATPFDLESWEICRVPPDHHVPVEGIYYSAPYTLVGQDVTVRLTATTVEIFHREERVASHVRPPDRKNPYRTQTAHRPPNHKGYLEQSQEGFLSRASRVGPGMVAFFESLFELRKYPPLAYRTCQGILALQRTYPVDRIDAACIMALNLRSLSWRTVEGILKHGADRTDRKTPVSLSSASHENIRGAAAFLPENVP</sequence>
<name>T1BJR5_9ZZZZ</name>
<feature type="domain" description="Integrase catalytic" evidence="3">
    <location>
        <begin position="142"/>
        <end position="336"/>
    </location>
</feature>
<dbReference type="AlphaFoldDB" id="T1BJR5"/>
<comment type="similarity">
    <text evidence="1">Belongs to the transposase IS21/IS408/IS1162 family.</text>
</comment>
<organism evidence="4">
    <name type="scientific">mine drainage metagenome</name>
    <dbReference type="NCBI Taxonomy" id="410659"/>
    <lineage>
        <taxon>unclassified sequences</taxon>
        <taxon>metagenomes</taxon>
        <taxon>ecological metagenomes</taxon>
    </lineage>
</organism>
<accession>T1BJR5</accession>
<dbReference type="GO" id="GO:0003676">
    <property type="term" value="F:nucleic acid binding"/>
    <property type="evidence" value="ECO:0007669"/>
    <property type="project" value="InterPro"/>
</dbReference>
<dbReference type="Gene3D" id="3.30.420.10">
    <property type="entry name" value="Ribonuclease H-like superfamily/Ribonuclease H"/>
    <property type="match status" value="1"/>
</dbReference>
<dbReference type="PANTHER" id="PTHR35004">
    <property type="entry name" value="TRANSPOSASE RV3428C-RELATED"/>
    <property type="match status" value="1"/>
</dbReference>
<evidence type="ECO:0000259" key="3">
    <source>
        <dbReference type="PROSITE" id="PS50994"/>
    </source>
</evidence>
<dbReference type="GO" id="GO:0015074">
    <property type="term" value="P:DNA integration"/>
    <property type="evidence" value="ECO:0007669"/>
    <property type="project" value="InterPro"/>
</dbReference>